<comment type="caution">
    <text evidence="2">The sequence shown here is derived from an EMBL/GenBank/DDBJ whole genome shotgun (WGS) entry which is preliminary data.</text>
</comment>
<dbReference type="Proteomes" id="UP001176806">
    <property type="component" value="Unassembled WGS sequence"/>
</dbReference>
<reference evidence="2" key="1">
    <citation type="submission" date="2023-07" db="EMBL/GenBank/DDBJ databases">
        <title>Two novel species in the genus Flavivirga.</title>
        <authorList>
            <person name="Kwon K."/>
        </authorList>
    </citation>
    <scope>NUCLEOTIDE SEQUENCE</scope>
    <source>
        <strain evidence="2">KACC 14158</strain>
    </source>
</reference>
<dbReference type="CDD" id="cd06583">
    <property type="entry name" value="PGRP"/>
    <property type="match status" value="1"/>
</dbReference>
<sequence length="505" mass="57087">MNTYIYIKKTLLMVFSFFTIIAWGQQSDVSTFLRDHLMVYYVEDPSSNQYRLLNYEEIMDGNQLFGGNPEAEVAQSLIRGIFIAESDQNFQETIVQALSGSDHPSALFIYFDSEPIDSETASDNWVDRIDNGHFTACVTRENDDDYTSIVHYGTNQMNSDGAVAAQNRLVQLLTGINAGSSNENRIILNDVGFQAPVPNFLNWNNDRVHHIDSLIGGRREDFRISNEITQIVIHETAGFRFDNPSNPPDTWNKSGRDRAESLGAHFVVHTDGSITQHYDIAQRISHAGPRNDSSIGIEVVNSVWFDGRSGYRVPGTSVNNSERTLVHSWVNRLENKREYNRRVHGAQDDNSDRFESGTPRLRKHQRYVVPTDPQLMALNTLVDWLVNQPSLAIISDFLSLNHETVSGAQISADSENLFLLDGWRSQYGLDTTGHNRPGILSHFNIGGRHSDGTFPTFYLWLRSRNNSHAQAMTKIIGAFNTQIDGNNGRVNNRTRRQKFIDITGI</sequence>
<gene>
    <name evidence="2" type="ORF">Q4Q40_18675</name>
</gene>
<protein>
    <submittedName>
        <fullName evidence="2">Peptidoglycan recognition family protein</fullName>
    </submittedName>
</protein>
<organism evidence="2 3">
    <name type="scientific">Flavivirga jejuensis</name>
    <dbReference type="NCBI Taxonomy" id="870487"/>
    <lineage>
        <taxon>Bacteria</taxon>
        <taxon>Pseudomonadati</taxon>
        <taxon>Bacteroidota</taxon>
        <taxon>Flavobacteriia</taxon>
        <taxon>Flavobacteriales</taxon>
        <taxon>Flavobacteriaceae</taxon>
        <taxon>Flavivirga</taxon>
    </lineage>
</organism>
<keyword evidence="3" id="KW-1185">Reference proteome</keyword>
<dbReference type="RefSeq" id="WP_303303499.1">
    <property type="nucleotide sequence ID" value="NZ_BAABDA010000028.1"/>
</dbReference>
<dbReference type="InterPro" id="IPR036505">
    <property type="entry name" value="Amidase/PGRP_sf"/>
</dbReference>
<feature type="domain" description="N-acetylmuramoyl-L-alanine amidase" evidence="1">
    <location>
        <begin position="226"/>
        <end position="340"/>
    </location>
</feature>
<dbReference type="SUPFAM" id="SSF55846">
    <property type="entry name" value="N-acetylmuramoyl-L-alanine amidase-like"/>
    <property type="match status" value="1"/>
</dbReference>
<evidence type="ECO:0000313" key="2">
    <source>
        <dbReference type="EMBL" id="MDO5976228.1"/>
    </source>
</evidence>
<evidence type="ECO:0000313" key="3">
    <source>
        <dbReference type="Proteomes" id="UP001176806"/>
    </source>
</evidence>
<evidence type="ECO:0000259" key="1">
    <source>
        <dbReference type="Pfam" id="PF01510"/>
    </source>
</evidence>
<dbReference type="Pfam" id="PF01510">
    <property type="entry name" value="Amidase_2"/>
    <property type="match status" value="1"/>
</dbReference>
<accession>A0ABT8WSS1</accession>
<name>A0ABT8WSS1_9FLAO</name>
<dbReference type="InterPro" id="IPR002502">
    <property type="entry name" value="Amidase_domain"/>
</dbReference>
<dbReference type="Gene3D" id="3.40.80.10">
    <property type="entry name" value="Peptidoglycan recognition protein-like"/>
    <property type="match status" value="1"/>
</dbReference>
<dbReference type="EMBL" id="JAUOEL010000007">
    <property type="protein sequence ID" value="MDO5976228.1"/>
    <property type="molecule type" value="Genomic_DNA"/>
</dbReference>
<proteinExistence type="predicted"/>